<reference evidence="2 3" key="1">
    <citation type="journal article" date="2020" name="Genome Biol. Evol.">
        <title>Comparative genomics of strictly vertically transmitted, feminizing microsporidia endosymbionts of amphipod crustaceans.</title>
        <authorList>
            <person name="Cormier A."/>
            <person name="Chebbi M.A."/>
            <person name="Giraud I."/>
            <person name="Wattier R."/>
            <person name="Teixeira M."/>
            <person name="Gilbert C."/>
            <person name="Rigaud T."/>
            <person name="Cordaux R."/>
        </authorList>
    </citation>
    <scope>NUCLEOTIDE SEQUENCE [LARGE SCALE GENOMIC DNA]</scope>
    <source>
        <strain evidence="2 3">Ou3-Ou53</strain>
    </source>
</reference>
<comment type="caution">
    <text evidence="2">The sequence shown here is derived from an EMBL/GenBank/DDBJ whole genome shotgun (WGS) entry which is preliminary data.</text>
</comment>
<sequence>MLTRSILATVGLVLVSGICYFFNNSRQIMEERIAEKKIHDAFLPDPHQAQRTEEMSFAVNMEPMNMNISTDELLHPKNRDMEVGEVKSENNLQSTFTDKLTSQISAQKNQEEPKRVFRSYFSSKDKFTLDKDLIKEEEMFVGGIEREEYSNSPYESDKTLCSAIKIEISNDNEPIKETDIECEKSNNEIKISDDPLINTRNNITQFDDGNKEAVLENFTDNFVDDKIKELDKKNYKEKDFVFTGVSVQKDVKYTAISINETGNKIICAEVSVNETNGENKTTNDLPINETVNENNCTDMPVKKAVDENNFIDIAAEETNCENGCTKEENTHTNEPINENTDNKVEESNDGANIVDIRETNDVENDIKTNDELLEETVFEVTHTDNYENKPLCDETPSNNNVEQPFNEATCSITVDHEAENNVTTIKDPIETFSEDPIKNNTENVDQMFNHINTFSKKEKDKTDHVCEESSQETITNSSEDIKLENVNFIVSNEKVETSNTTDNPDDVYFTCNESSYYDKDETCSNRTFDIEKDETSSIRTFSVEVEEENMDNMIVIKVKEEGEPVSSQRMFRMKVDEISNMLKNTVLNKENGYQSSASPTNSSNESQSEDSGISTPIKKRKIPQNSLFYDERREFFRGNISEYLFRTSNMNISHEDLRRASSSEIYLWNFGCLFIINLLKNNRIFYNVVHDAAIKYHVPFPGDGLNKLCKLEVPEQLSMGDNYIFSLGREKKEVQTVDRTIRKLIKVNFMNTAEMKLFDGRKYVLMSYPQKMKTVDMIYNNFLYIFNILINKNVHEKEIKTRPIK</sequence>
<evidence type="ECO:0000313" key="2">
    <source>
        <dbReference type="EMBL" id="KAF9763168.1"/>
    </source>
</evidence>
<gene>
    <name evidence="2" type="ORF">NGRA_1463</name>
</gene>
<dbReference type="Proteomes" id="UP000740883">
    <property type="component" value="Unassembled WGS sequence"/>
</dbReference>
<feature type="compositionally biased region" description="Low complexity" evidence="1">
    <location>
        <begin position="594"/>
        <end position="606"/>
    </location>
</feature>
<feature type="region of interest" description="Disordered" evidence="1">
    <location>
        <begin position="591"/>
        <end position="616"/>
    </location>
</feature>
<organism evidence="2 3">
    <name type="scientific">Nosema granulosis</name>
    <dbReference type="NCBI Taxonomy" id="83296"/>
    <lineage>
        <taxon>Eukaryota</taxon>
        <taxon>Fungi</taxon>
        <taxon>Fungi incertae sedis</taxon>
        <taxon>Microsporidia</taxon>
        <taxon>Nosematidae</taxon>
        <taxon>Nosema</taxon>
    </lineage>
</organism>
<feature type="region of interest" description="Disordered" evidence="1">
    <location>
        <begin position="325"/>
        <end position="347"/>
    </location>
</feature>
<protein>
    <submittedName>
        <fullName evidence="2">Uncharacterized protein</fullName>
    </submittedName>
</protein>
<proteinExistence type="predicted"/>
<accession>A0A9P6H1Q8</accession>
<name>A0A9P6H1Q8_9MICR</name>
<evidence type="ECO:0000256" key="1">
    <source>
        <dbReference type="SAM" id="MobiDB-lite"/>
    </source>
</evidence>
<dbReference type="EMBL" id="SBJO01000094">
    <property type="protein sequence ID" value="KAF9763168.1"/>
    <property type="molecule type" value="Genomic_DNA"/>
</dbReference>
<dbReference type="AlphaFoldDB" id="A0A9P6H1Q8"/>
<evidence type="ECO:0000313" key="3">
    <source>
        <dbReference type="Proteomes" id="UP000740883"/>
    </source>
</evidence>
<keyword evidence="3" id="KW-1185">Reference proteome</keyword>